<sequence>MAELQEAHLRAVPFENLSIHARQPIVLDERQLFAKVVEHRRGGFCYELNGLFAHLLQEIGFRVTLIAAEVGKPDGTFGPAFDHLALAVELDDVFLVDVGFGDSFRRPLRLHDRGPQVQGLTAYRIHQEGEYYKLQQQNQHVPNAPGEIVYRFRRQAHKLAEFNDMCVYHQTSPESHFSQKRVCSRATADGRLTLRDRRLIVTRGRCGKKRRSTRKKPLPRPC</sequence>
<dbReference type="Pfam" id="PF00797">
    <property type="entry name" value="Acetyltransf_2"/>
    <property type="match status" value="1"/>
</dbReference>
<evidence type="ECO:0000313" key="3">
    <source>
        <dbReference type="Proteomes" id="UP000830401"/>
    </source>
</evidence>
<protein>
    <submittedName>
        <fullName evidence="2">Arylamine N-acetyltransferase</fullName>
    </submittedName>
</protein>
<dbReference type="InterPro" id="IPR001447">
    <property type="entry name" value="Arylamine_N-AcTrfase"/>
</dbReference>
<dbReference type="Gene3D" id="2.40.128.150">
    <property type="entry name" value="Cysteine proteinases"/>
    <property type="match status" value="1"/>
</dbReference>
<dbReference type="SUPFAM" id="SSF54001">
    <property type="entry name" value="Cysteine proteinases"/>
    <property type="match status" value="1"/>
</dbReference>
<proteinExistence type="inferred from homology"/>
<organism evidence="2 3">
    <name type="scientific">Hymenobacter volaticus</name>
    <dbReference type="NCBI Taxonomy" id="2932254"/>
    <lineage>
        <taxon>Bacteria</taxon>
        <taxon>Pseudomonadati</taxon>
        <taxon>Bacteroidota</taxon>
        <taxon>Cytophagia</taxon>
        <taxon>Cytophagales</taxon>
        <taxon>Hymenobacteraceae</taxon>
        <taxon>Hymenobacter</taxon>
    </lineage>
</organism>
<dbReference type="PANTHER" id="PTHR11786:SF0">
    <property type="entry name" value="ARYLAMINE N-ACETYLTRANSFERASE 4-RELATED"/>
    <property type="match status" value="1"/>
</dbReference>
<dbReference type="Gene3D" id="3.30.2140.10">
    <property type="entry name" value="Arylamine N-acetyltransferase"/>
    <property type="match status" value="1"/>
</dbReference>
<dbReference type="EMBL" id="CP095065">
    <property type="protein sequence ID" value="UOQ69356.1"/>
    <property type="molecule type" value="Genomic_DNA"/>
</dbReference>
<comment type="similarity">
    <text evidence="1">Belongs to the arylamine N-acetyltransferase family.</text>
</comment>
<keyword evidence="3" id="KW-1185">Reference proteome</keyword>
<dbReference type="RefSeq" id="WP_245127106.1">
    <property type="nucleotide sequence ID" value="NZ_CP095065.1"/>
</dbReference>
<dbReference type="Proteomes" id="UP000830401">
    <property type="component" value="Plasmid unnamed4"/>
</dbReference>
<evidence type="ECO:0000256" key="1">
    <source>
        <dbReference type="ARBA" id="ARBA00006547"/>
    </source>
</evidence>
<accession>A0ABY4GEW2</accession>
<reference evidence="2" key="1">
    <citation type="submission" date="2022-04" db="EMBL/GenBank/DDBJ databases">
        <title>Hymenobacter sp. isolated from the air.</title>
        <authorList>
            <person name="Won M."/>
            <person name="Lee C.-M."/>
            <person name="Woen H.-Y."/>
            <person name="Kwon S.-W."/>
        </authorList>
    </citation>
    <scope>NUCLEOTIDE SEQUENCE</scope>
    <source>
        <strain evidence="2">5420S-77</strain>
        <plasmid evidence="2">unnamed4</plasmid>
    </source>
</reference>
<dbReference type="InterPro" id="IPR038765">
    <property type="entry name" value="Papain-like_cys_pep_sf"/>
</dbReference>
<dbReference type="PANTHER" id="PTHR11786">
    <property type="entry name" value="N-HYDROXYARYLAMINE O-ACETYLTRANSFERASE"/>
    <property type="match status" value="1"/>
</dbReference>
<evidence type="ECO:0000313" key="2">
    <source>
        <dbReference type="EMBL" id="UOQ69356.1"/>
    </source>
</evidence>
<name>A0ABY4GEW2_9BACT</name>
<keyword evidence="2" id="KW-0614">Plasmid</keyword>
<geneLocation type="plasmid" evidence="2 3">
    <name>unnamed4</name>
</geneLocation>
<gene>
    <name evidence="2" type="ORF">MUN86_27055</name>
</gene>